<keyword evidence="3" id="KW-1185">Reference proteome</keyword>
<keyword evidence="1" id="KW-0812">Transmembrane</keyword>
<dbReference type="RefSeq" id="WP_158635351.1">
    <property type="nucleotide sequence ID" value="NZ_VLKN01000006.1"/>
</dbReference>
<gene>
    <name evidence="2" type="ORF">IP90_02654</name>
</gene>
<reference evidence="2 3" key="1">
    <citation type="journal article" date="2015" name="Stand. Genomic Sci.">
        <title>Genomic Encyclopedia of Bacterial and Archaeal Type Strains, Phase III: the genomes of soil and plant-associated and newly described type strains.</title>
        <authorList>
            <person name="Whitman W.B."/>
            <person name="Woyke T."/>
            <person name="Klenk H.P."/>
            <person name="Zhou Y."/>
            <person name="Lilburn T.G."/>
            <person name="Beck B.J."/>
            <person name="De Vos P."/>
            <person name="Vandamme P."/>
            <person name="Eisen J.A."/>
            <person name="Garrity G."/>
            <person name="Hugenholtz P."/>
            <person name="Kyrpides N.C."/>
        </authorList>
    </citation>
    <scope>NUCLEOTIDE SEQUENCE [LARGE SCALE GENOMIC DNA]</scope>
    <source>
        <strain evidence="2 3">CGMCC 1.10821</strain>
    </source>
</reference>
<evidence type="ECO:0000256" key="1">
    <source>
        <dbReference type="SAM" id="Phobius"/>
    </source>
</evidence>
<accession>A0A562L071</accession>
<evidence type="ECO:0000313" key="3">
    <source>
        <dbReference type="Proteomes" id="UP000315167"/>
    </source>
</evidence>
<keyword evidence="1" id="KW-1133">Transmembrane helix</keyword>
<proteinExistence type="predicted"/>
<dbReference type="AlphaFoldDB" id="A0A562L071"/>
<organism evidence="2 3">
    <name type="scientific">Luteimonas cucumeris</name>
    <dbReference type="NCBI Taxonomy" id="985012"/>
    <lineage>
        <taxon>Bacteria</taxon>
        <taxon>Pseudomonadati</taxon>
        <taxon>Pseudomonadota</taxon>
        <taxon>Gammaproteobacteria</taxon>
        <taxon>Lysobacterales</taxon>
        <taxon>Lysobacteraceae</taxon>
        <taxon>Luteimonas</taxon>
    </lineage>
</organism>
<name>A0A562L071_9GAMM</name>
<evidence type="ECO:0000313" key="2">
    <source>
        <dbReference type="EMBL" id="TWI01032.1"/>
    </source>
</evidence>
<keyword evidence="1" id="KW-0472">Membrane</keyword>
<dbReference type="OrthoDB" id="6025378at2"/>
<comment type="caution">
    <text evidence="2">The sequence shown here is derived from an EMBL/GenBank/DDBJ whole genome shotgun (WGS) entry which is preliminary data.</text>
</comment>
<protein>
    <submittedName>
        <fullName evidence="2">Uncharacterized protein DUF2798</fullName>
    </submittedName>
</protein>
<dbReference type="Proteomes" id="UP000315167">
    <property type="component" value="Unassembled WGS sequence"/>
</dbReference>
<dbReference type="EMBL" id="VLKN01000006">
    <property type="protein sequence ID" value="TWI01032.1"/>
    <property type="molecule type" value="Genomic_DNA"/>
</dbReference>
<feature type="transmembrane region" description="Helical" evidence="1">
    <location>
        <begin position="12"/>
        <end position="34"/>
    </location>
</feature>
<feature type="transmembrane region" description="Helical" evidence="1">
    <location>
        <begin position="46"/>
        <end position="68"/>
    </location>
</feature>
<sequence>MLTPRQARFAFIPLVVIAMSGIISFTMTVLHHGVHPGLMAAWLQHWPLAFAVALPAAWLVLPGVRALLARLTREPAALGRKFGEMG</sequence>
<dbReference type="Pfam" id="PF11391">
    <property type="entry name" value="DUF2798"/>
    <property type="match status" value="1"/>
</dbReference>
<dbReference type="InterPro" id="IPR021529">
    <property type="entry name" value="DUF2798"/>
</dbReference>